<gene>
    <name evidence="1" type="ORF">Mic7113_1778</name>
</gene>
<organism evidence="1 2">
    <name type="scientific">Allocoleopsis franciscana PCC 7113</name>
    <dbReference type="NCBI Taxonomy" id="1173027"/>
    <lineage>
        <taxon>Bacteria</taxon>
        <taxon>Bacillati</taxon>
        <taxon>Cyanobacteriota</taxon>
        <taxon>Cyanophyceae</taxon>
        <taxon>Coleofasciculales</taxon>
        <taxon>Coleofasciculaceae</taxon>
        <taxon>Allocoleopsis</taxon>
        <taxon>Allocoleopsis franciscana</taxon>
    </lineage>
</organism>
<dbReference type="HOGENOM" id="CLU_165262_0_0_3"/>
<protein>
    <submittedName>
        <fullName evidence="1">Uncharacterized protein</fullName>
    </submittedName>
</protein>
<dbReference type="OrthoDB" id="467680at2"/>
<dbReference type="AlphaFoldDB" id="K9WCW2"/>
<dbReference type="eggNOG" id="ENOG50333SF">
    <property type="taxonomic scope" value="Bacteria"/>
</dbReference>
<dbReference type="Proteomes" id="UP000010471">
    <property type="component" value="Chromosome"/>
</dbReference>
<reference evidence="1 2" key="1">
    <citation type="submission" date="2012-06" db="EMBL/GenBank/DDBJ databases">
        <title>Finished chromosome of genome of Microcoleus sp. PCC 7113.</title>
        <authorList>
            <consortium name="US DOE Joint Genome Institute"/>
            <person name="Gugger M."/>
            <person name="Coursin T."/>
            <person name="Rippka R."/>
            <person name="Tandeau De Marsac N."/>
            <person name="Huntemann M."/>
            <person name="Wei C.-L."/>
            <person name="Han J."/>
            <person name="Detter J.C."/>
            <person name="Han C."/>
            <person name="Tapia R."/>
            <person name="Chen A."/>
            <person name="Kyrpides N."/>
            <person name="Mavromatis K."/>
            <person name="Markowitz V."/>
            <person name="Szeto E."/>
            <person name="Ivanova N."/>
            <person name="Pagani I."/>
            <person name="Pati A."/>
            <person name="Goodwin L."/>
            <person name="Nordberg H.P."/>
            <person name="Cantor M.N."/>
            <person name="Hua S.X."/>
            <person name="Woyke T."/>
            <person name="Kerfeld C.A."/>
        </authorList>
    </citation>
    <scope>NUCLEOTIDE SEQUENCE [LARGE SCALE GENOMIC DNA]</scope>
    <source>
        <strain evidence="1 2">PCC 7113</strain>
    </source>
</reference>
<evidence type="ECO:0000313" key="2">
    <source>
        <dbReference type="Proteomes" id="UP000010471"/>
    </source>
</evidence>
<evidence type="ECO:0000313" key="1">
    <source>
        <dbReference type="EMBL" id="AFZ17636.1"/>
    </source>
</evidence>
<proteinExistence type="predicted"/>
<keyword evidence="2" id="KW-1185">Reference proteome</keyword>
<sequence length="109" mass="12298">MSFHEQNIAAFIEVLKTKRSLFSPQDWAILDKLAASLPEDEEKISEIIATWYEKRPKILDAQLDILNTLLNNELNVNRFGSTLTSGNAEADIDYRAELINAIKTSGKSM</sequence>
<dbReference type="EMBL" id="CP003630">
    <property type="protein sequence ID" value="AFZ17636.1"/>
    <property type="molecule type" value="Genomic_DNA"/>
</dbReference>
<dbReference type="RefSeq" id="WP_015181788.1">
    <property type="nucleotide sequence ID" value="NC_019738.1"/>
</dbReference>
<accession>K9WCW2</accession>
<name>K9WCW2_9CYAN</name>
<dbReference type="KEGG" id="mic:Mic7113_1778"/>